<feature type="region of interest" description="Disordered" evidence="1">
    <location>
        <begin position="125"/>
        <end position="144"/>
    </location>
</feature>
<feature type="compositionally biased region" description="Basic and acidic residues" evidence="1">
    <location>
        <begin position="133"/>
        <end position="142"/>
    </location>
</feature>
<sequence length="250" mass="26325">MAALGLCTLPGTECIQVGSQAVPASVPGSSPLVGEEDCDSYCKASKGKLKINMKKYCKKDYDRGAQSLGLRKLLLPQQLQGARLQRDLLGPRQGSTHGVLGASPAREEGLLCVEGLLPTAVAEPLRGGPAEETEPKHQDQQGKLRPPLCCWRSQREGRTIASLAEEGKGGAFTSPELGVRTSLKRQMGDKPSLAAQAQQEVARTSPVLAPAVLTGPGLRGLALSSRLSRLESRLALEGQASAEGRRGACP</sequence>
<organism evidence="2 3">
    <name type="scientific">Eschrichtius robustus</name>
    <name type="common">California gray whale</name>
    <name type="synonym">Eschrichtius gibbosus</name>
    <dbReference type="NCBI Taxonomy" id="9764"/>
    <lineage>
        <taxon>Eukaryota</taxon>
        <taxon>Metazoa</taxon>
        <taxon>Chordata</taxon>
        <taxon>Craniata</taxon>
        <taxon>Vertebrata</taxon>
        <taxon>Euteleostomi</taxon>
        <taxon>Mammalia</taxon>
        <taxon>Eutheria</taxon>
        <taxon>Laurasiatheria</taxon>
        <taxon>Artiodactyla</taxon>
        <taxon>Whippomorpha</taxon>
        <taxon>Cetacea</taxon>
        <taxon>Mysticeti</taxon>
        <taxon>Eschrichtiidae</taxon>
        <taxon>Eschrichtius</taxon>
    </lineage>
</organism>
<dbReference type="AlphaFoldDB" id="A0AB34GWR9"/>
<protein>
    <submittedName>
        <fullName evidence="2">Uncharacterized protein</fullName>
    </submittedName>
</protein>
<evidence type="ECO:0000313" key="2">
    <source>
        <dbReference type="EMBL" id="KAJ8783703.1"/>
    </source>
</evidence>
<name>A0AB34GWR9_ESCRO</name>
<evidence type="ECO:0000313" key="3">
    <source>
        <dbReference type="Proteomes" id="UP001159641"/>
    </source>
</evidence>
<dbReference type="Proteomes" id="UP001159641">
    <property type="component" value="Unassembled WGS sequence"/>
</dbReference>
<keyword evidence="3" id="KW-1185">Reference proteome</keyword>
<accession>A0AB34GWR9</accession>
<proteinExistence type="predicted"/>
<dbReference type="EMBL" id="JAIQCJ010002079">
    <property type="protein sequence ID" value="KAJ8783703.1"/>
    <property type="molecule type" value="Genomic_DNA"/>
</dbReference>
<reference evidence="2 3" key="1">
    <citation type="submission" date="2022-11" db="EMBL/GenBank/DDBJ databases">
        <title>Whole genome sequence of Eschrichtius robustus ER-17-0199.</title>
        <authorList>
            <person name="Bruniche-Olsen A."/>
            <person name="Black A.N."/>
            <person name="Fields C.J."/>
            <person name="Walden K."/>
            <person name="Dewoody J.A."/>
        </authorList>
    </citation>
    <scope>NUCLEOTIDE SEQUENCE [LARGE SCALE GENOMIC DNA]</scope>
    <source>
        <strain evidence="2">ER-17-0199</strain>
        <tissue evidence="2">Blubber</tissue>
    </source>
</reference>
<gene>
    <name evidence="2" type="ORF">J1605_008746</name>
</gene>
<evidence type="ECO:0000256" key="1">
    <source>
        <dbReference type="SAM" id="MobiDB-lite"/>
    </source>
</evidence>
<comment type="caution">
    <text evidence="2">The sequence shown here is derived from an EMBL/GenBank/DDBJ whole genome shotgun (WGS) entry which is preliminary data.</text>
</comment>